<reference evidence="1" key="1">
    <citation type="submission" date="2016-10" db="EMBL/GenBank/DDBJ databases">
        <authorList>
            <person name="de Groot N.N."/>
        </authorList>
    </citation>
    <scope>NUCLEOTIDE SEQUENCE</scope>
</reference>
<dbReference type="NCBIfam" id="TIGR04219">
    <property type="entry name" value="OMP_w_GlyGly"/>
    <property type="match status" value="1"/>
</dbReference>
<dbReference type="InterPro" id="IPR026387">
    <property type="entry name" value="OMP_w_GlyGly"/>
</dbReference>
<gene>
    <name evidence="1" type="ORF">MNB_SV-10-441</name>
</gene>
<protein>
    <recommendedName>
        <fullName evidence="2">TIGR04219 family outer membrane beta-barrel protein</fullName>
    </recommendedName>
</protein>
<organism evidence="1">
    <name type="scientific">hydrothermal vent metagenome</name>
    <dbReference type="NCBI Taxonomy" id="652676"/>
    <lineage>
        <taxon>unclassified sequences</taxon>
        <taxon>metagenomes</taxon>
        <taxon>ecological metagenomes</taxon>
    </lineage>
</organism>
<evidence type="ECO:0000313" key="1">
    <source>
        <dbReference type="EMBL" id="SFV56551.1"/>
    </source>
</evidence>
<name>A0A1W1BSX0_9ZZZZ</name>
<dbReference type="EMBL" id="FPHL01000014">
    <property type="protein sequence ID" value="SFV56551.1"/>
    <property type="molecule type" value="Genomic_DNA"/>
</dbReference>
<proteinExistence type="predicted"/>
<evidence type="ECO:0008006" key="2">
    <source>
        <dbReference type="Google" id="ProtNLM"/>
    </source>
</evidence>
<sequence length="265" mass="29063">MKLKQLKPIAIATILATTSLAYADTIGGEISLGLYSHSPSGYASYTEPYTGLGLGTSADLEDTLHWQSNQNIVLKAYIEHPVPLLPNIKLGFMQLSQEGKGSVDDFTWGGIYIPSLGSIENSFTANKYDLTLYYELLDNWIEADAGITLGYIDGNIAVTGLVGMSPISLSHTESTDFSLFLPTLYGKARFNIPTTDISLQFEGDYFSYDNTTYYNYELSARYTFSMGLGIEAGYKAIHLDSNDLAEGLAVDMDFNGIYGAVVWDF</sequence>
<accession>A0A1W1BSX0</accession>
<dbReference type="AlphaFoldDB" id="A0A1W1BSX0"/>